<sequence length="137" mass="15540">MRDRLEPAEITGLRDVDQAAPRLQPVGVADEILFSDPRDPHIETVRARPQLVQFGKRIIDRLGVHLEIDPVPAAGDVETGLALPRLHPEQQQHLPFKPGHSGIVNRVAVERHHRRRQDRILRMAGQRAFHRDSTPCC</sequence>
<protein>
    <submittedName>
        <fullName evidence="1">Uncharacterized protein</fullName>
    </submittedName>
</protein>
<proteinExistence type="predicted"/>
<comment type="caution">
    <text evidence="1">The sequence shown here is derived from an EMBL/GenBank/DDBJ whole genome shotgun (WGS) entry which is preliminary data.</text>
</comment>
<dbReference type="EMBL" id="VSSQ01022316">
    <property type="protein sequence ID" value="MPM68548.1"/>
    <property type="molecule type" value="Genomic_DNA"/>
</dbReference>
<gene>
    <name evidence="1" type="ORF">SDC9_115481</name>
</gene>
<name>A0A645BTZ8_9ZZZZ</name>
<dbReference type="AlphaFoldDB" id="A0A645BTZ8"/>
<reference evidence="1" key="1">
    <citation type="submission" date="2019-08" db="EMBL/GenBank/DDBJ databases">
        <authorList>
            <person name="Kucharzyk K."/>
            <person name="Murdoch R.W."/>
            <person name="Higgins S."/>
            <person name="Loffler F."/>
        </authorList>
    </citation>
    <scope>NUCLEOTIDE SEQUENCE</scope>
</reference>
<accession>A0A645BTZ8</accession>
<evidence type="ECO:0000313" key="1">
    <source>
        <dbReference type="EMBL" id="MPM68548.1"/>
    </source>
</evidence>
<organism evidence="1">
    <name type="scientific">bioreactor metagenome</name>
    <dbReference type="NCBI Taxonomy" id="1076179"/>
    <lineage>
        <taxon>unclassified sequences</taxon>
        <taxon>metagenomes</taxon>
        <taxon>ecological metagenomes</taxon>
    </lineage>
</organism>